<keyword evidence="3" id="KW-1185">Reference proteome</keyword>
<sequence>MPEIINWQKSSFSGGADGNHCIEVCSAGHTVAIRESDAPAVTVATTPSSLKALIRGVKKGELCPLGKASRAVHLPEPRRVAPTPTVTVGP</sequence>
<name>A0ABQ7FBN1_9ACTN</name>
<protein>
    <submittedName>
        <fullName evidence="2">DUF397 domain-containing protein</fullName>
    </submittedName>
</protein>
<accession>A0ABQ7FBN1</accession>
<organism evidence="2 3">
    <name type="scientific">Streptomyces lycii</name>
    <dbReference type="NCBI Taxonomy" id="2654337"/>
    <lineage>
        <taxon>Bacteria</taxon>
        <taxon>Bacillati</taxon>
        <taxon>Actinomycetota</taxon>
        <taxon>Actinomycetes</taxon>
        <taxon>Kitasatosporales</taxon>
        <taxon>Streptomycetaceae</taxon>
        <taxon>Streptomyces</taxon>
    </lineage>
</organism>
<comment type="caution">
    <text evidence="2">The sequence shown here is derived from an EMBL/GenBank/DDBJ whole genome shotgun (WGS) entry which is preliminary data.</text>
</comment>
<proteinExistence type="predicted"/>
<gene>
    <name evidence="2" type="ORF">GCU69_30495</name>
</gene>
<dbReference type="EMBL" id="WHPN01000420">
    <property type="protein sequence ID" value="KAF4405388.1"/>
    <property type="molecule type" value="Genomic_DNA"/>
</dbReference>
<evidence type="ECO:0000313" key="3">
    <source>
        <dbReference type="Proteomes" id="UP000621266"/>
    </source>
</evidence>
<feature type="domain" description="DUF397" evidence="1">
    <location>
        <begin position="6"/>
        <end position="58"/>
    </location>
</feature>
<dbReference type="RefSeq" id="WP_156207785.1">
    <property type="nucleotide sequence ID" value="NZ_WHPN01000420.1"/>
</dbReference>
<dbReference type="Proteomes" id="UP000621266">
    <property type="component" value="Unassembled WGS sequence"/>
</dbReference>
<evidence type="ECO:0000259" key="1">
    <source>
        <dbReference type="Pfam" id="PF04149"/>
    </source>
</evidence>
<dbReference type="Pfam" id="PF04149">
    <property type="entry name" value="DUF397"/>
    <property type="match status" value="1"/>
</dbReference>
<evidence type="ECO:0000313" key="2">
    <source>
        <dbReference type="EMBL" id="KAF4405388.1"/>
    </source>
</evidence>
<dbReference type="InterPro" id="IPR007278">
    <property type="entry name" value="DUF397"/>
</dbReference>
<reference evidence="2 3" key="1">
    <citation type="submission" date="2019-10" db="EMBL/GenBank/DDBJ databases">
        <title>Streptomyces tenebrisbrunneis sp.nov., an endogenous actinomycete isolated from of Lycium ruthenicum.</title>
        <authorList>
            <person name="Ma L."/>
        </authorList>
    </citation>
    <scope>NUCLEOTIDE SEQUENCE [LARGE SCALE GENOMIC DNA]</scope>
    <source>
        <strain evidence="2 3">TRM 66187</strain>
    </source>
</reference>